<feature type="compositionally biased region" description="Basic and acidic residues" evidence="1">
    <location>
        <begin position="33"/>
        <end position="55"/>
    </location>
</feature>
<feature type="region of interest" description="Disordered" evidence="1">
    <location>
        <begin position="1"/>
        <end position="63"/>
    </location>
</feature>
<gene>
    <name evidence="2" type="ORF">K933_11521</name>
</gene>
<evidence type="ECO:0000256" key="1">
    <source>
        <dbReference type="SAM" id="MobiDB-lite"/>
    </source>
</evidence>
<dbReference type="OrthoDB" id="197463at2157"/>
<sequence length="98" mass="10550">MSEENTDGPDPAELEAASDHLREAAGAADDDDLRERLETQAERLSDAADRERGPDHGSLARRTNVLRELGEEGGDAVAEHTDAAVERIGAYRENLPGV</sequence>
<dbReference type="eggNOG" id="arCOG09170">
    <property type="taxonomic scope" value="Archaea"/>
</dbReference>
<dbReference type="EMBL" id="ASGZ01000037">
    <property type="protein sequence ID" value="ESP87943.1"/>
    <property type="molecule type" value="Genomic_DNA"/>
</dbReference>
<reference evidence="2 3" key="1">
    <citation type="journal article" date="2013" name="Genome Announc.">
        <title>Draft Genome Sequence of 'Candidatus Halobonum tyrrellensis' Strain G22, Isolated from the Hypersaline Waters of Lake Tyrrell, Australia.</title>
        <authorList>
            <person name="Ugalde J.A."/>
            <person name="Narasingarao P."/>
            <person name="Kuo S."/>
            <person name="Podell S."/>
            <person name="Allen E.E."/>
        </authorList>
    </citation>
    <scope>NUCLEOTIDE SEQUENCE [LARGE SCALE GENOMIC DNA]</scope>
    <source>
        <strain evidence="2 3">G22</strain>
    </source>
</reference>
<proteinExistence type="predicted"/>
<dbReference type="Proteomes" id="UP000017840">
    <property type="component" value="Unassembled WGS sequence"/>
</dbReference>
<name>V4HD03_9EURY</name>
<dbReference type="AlphaFoldDB" id="V4HD03"/>
<organism evidence="2 3">
    <name type="scientific">Candidatus Halobonum tyrrellensis G22</name>
    <dbReference type="NCBI Taxonomy" id="1324957"/>
    <lineage>
        <taxon>Archaea</taxon>
        <taxon>Methanobacteriati</taxon>
        <taxon>Methanobacteriota</taxon>
        <taxon>Stenosarchaea group</taxon>
        <taxon>Halobacteria</taxon>
        <taxon>Halobacteriales</taxon>
        <taxon>Haloferacaceae</taxon>
        <taxon>Candidatus Halobonum</taxon>
    </lineage>
</organism>
<keyword evidence="3" id="KW-1185">Reference proteome</keyword>
<feature type="compositionally biased region" description="Acidic residues" evidence="1">
    <location>
        <begin position="1"/>
        <end position="13"/>
    </location>
</feature>
<comment type="caution">
    <text evidence="2">The sequence shown here is derived from an EMBL/GenBank/DDBJ whole genome shotgun (WGS) entry which is preliminary data.</text>
</comment>
<dbReference type="InterPro" id="IPR055975">
    <property type="entry name" value="DUF7553"/>
</dbReference>
<accession>V4HD03</accession>
<protein>
    <submittedName>
        <fullName evidence="2">Uncharacterized protein</fullName>
    </submittedName>
</protein>
<dbReference type="Pfam" id="PF24430">
    <property type="entry name" value="DUF7553"/>
    <property type="match status" value="1"/>
</dbReference>
<evidence type="ECO:0000313" key="3">
    <source>
        <dbReference type="Proteomes" id="UP000017840"/>
    </source>
</evidence>
<dbReference type="RefSeq" id="WP_023394884.1">
    <property type="nucleotide sequence ID" value="NZ_ASGZ01000037.1"/>
</dbReference>
<evidence type="ECO:0000313" key="2">
    <source>
        <dbReference type="EMBL" id="ESP87943.1"/>
    </source>
</evidence>